<evidence type="ECO:0000313" key="1">
    <source>
        <dbReference type="EMBL" id="MSE14095.1"/>
    </source>
</evidence>
<evidence type="ECO:0000313" key="2">
    <source>
        <dbReference type="Proteomes" id="UP000461948"/>
    </source>
</evidence>
<name>A0A7X5MN90_ENTAG</name>
<organism evidence="1 2">
    <name type="scientific">Enterobacter agglomerans</name>
    <name type="common">Erwinia herbicola</name>
    <name type="synonym">Pantoea agglomerans</name>
    <dbReference type="NCBI Taxonomy" id="549"/>
    <lineage>
        <taxon>Bacteria</taxon>
        <taxon>Pseudomonadati</taxon>
        <taxon>Pseudomonadota</taxon>
        <taxon>Gammaproteobacteria</taxon>
        <taxon>Enterobacterales</taxon>
        <taxon>Erwiniaceae</taxon>
        <taxon>Pantoea</taxon>
        <taxon>Pantoea agglomerans group</taxon>
    </lineage>
</organism>
<sequence>MADIGQPAGKWQRIITDWPVTDDAARSHYSSLIVSPLCVKSDWPACCVSNLPWAAKTEQTVAASSVRRMESFMVTSHREFKSKSDRKGGRDKQNNPEKKH</sequence>
<dbReference type="EMBL" id="WKLC01000053">
    <property type="protein sequence ID" value="MSE14095.1"/>
    <property type="molecule type" value="Genomic_DNA"/>
</dbReference>
<dbReference type="RefSeq" id="WP_154210388.1">
    <property type="nucleotide sequence ID" value="NZ_ADWZ01000003.1"/>
</dbReference>
<protein>
    <submittedName>
        <fullName evidence="1">Uncharacterized protein</fullName>
    </submittedName>
</protein>
<dbReference type="AlphaFoldDB" id="A0A7X5MN90"/>
<gene>
    <name evidence="1" type="ORF">GKC49_02680</name>
</gene>
<dbReference type="Proteomes" id="UP000461948">
    <property type="component" value="Unassembled WGS sequence"/>
</dbReference>
<comment type="caution">
    <text evidence="1">The sequence shown here is derived from an EMBL/GenBank/DDBJ whole genome shotgun (WGS) entry which is preliminary data.</text>
</comment>
<proteinExistence type="predicted"/>
<accession>A0A7X5MN90</accession>
<reference evidence="1 2" key="1">
    <citation type="submission" date="2019-11" db="EMBL/GenBank/DDBJ databases">
        <title>Draft Genome Sequence of Plant Growth-Promoting Rhizosphere-Associated Bacteria.</title>
        <authorList>
            <person name="Vasilyev I.Y."/>
            <person name="Radchenko V."/>
            <person name="Ilnitskaya E.V."/>
        </authorList>
    </citation>
    <scope>NUCLEOTIDE SEQUENCE [LARGE SCALE GENOMIC DNA]</scope>
    <source>
        <strain evidence="1 2">VRA_MhP_f</strain>
    </source>
</reference>